<sequence>MGKFRLKVAQDLVAQIGFMAAITRIASPNSEPLTGGGRQLVTRYGLLG</sequence>
<accession>A0A448WU73</accession>
<proteinExistence type="predicted"/>
<keyword evidence="2" id="KW-1185">Reference proteome</keyword>
<comment type="caution">
    <text evidence="1">The sequence shown here is derived from an EMBL/GenBank/DDBJ whole genome shotgun (WGS) entry which is preliminary data.</text>
</comment>
<dbReference type="EMBL" id="CAAALY010046343">
    <property type="protein sequence ID" value="VEL20408.1"/>
    <property type="molecule type" value="Genomic_DNA"/>
</dbReference>
<evidence type="ECO:0000313" key="1">
    <source>
        <dbReference type="EMBL" id="VEL20408.1"/>
    </source>
</evidence>
<dbReference type="AlphaFoldDB" id="A0A448WU73"/>
<evidence type="ECO:0000313" key="2">
    <source>
        <dbReference type="Proteomes" id="UP000784294"/>
    </source>
</evidence>
<protein>
    <submittedName>
        <fullName evidence="1">Uncharacterized protein</fullName>
    </submittedName>
</protein>
<dbReference type="Proteomes" id="UP000784294">
    <property type="component" value="Unassembled WGS sequence"/>
</dbReference>
<reference evidence="1" key="1">
    <citation type="submission" date="2018-11" db="EMBL/GenBank/DDBJ databases">
        <authorList>
            <consortium name="Pathogen Informatics"/>
        </authorList>
    </citation>
    <scope>NUCLEOTIDE SEQUENCE</scope>
</reference>
<gene>
    <name evidence="1" type="ORF">PXEA_LOCUS13848</name>
</gene>
<organism evidence="1 2">
    <name type="scientific">Protopolystoma xenopodis</name>
    <dbReference type="NCBI Taxonomy" id="117903"/>
    <lineage>
        <taxon>Eukaryota</taxon>
        <taxon>Metazoa</taxon>
        <taxon>Spiralia</taxon>
        <taxon>Lophotrochozoa</taxon>
        <taxon>Platyhelminthes</taxon>
        <taxon>Monogenea</taxon>
        <taxon>Polyopisthocotylea</taxon>
        <taxon>Polystomatidea</taxon>
        <taxon>Polystomatidae</taxon>
        <taxon>Protopolystoma</taxon>
    </lineage>
</organism>
<name>A0A448WU73_9PLAT</name>